<evidence type="ECO:0000313" key="14">
    <source>
        <dbReference type="Proteomes" id="UP000028545"/>
    </source>
</evidence>
<evidence type="ECO:0000256" key="10">
    <source>
        <dbReference type="ARBA" id="ARBA00048898"/>
    </source>
</evidence>
<dbReference type="VEuPathDB" id="FungiDB:SAPIO_CDS10316"/>
<dbReference type="HOGENOM" id="CLU_017054_6_0_1"/>
<dbReference type="PANTHER" id="PTHR28629:SF4">
    <property type="entry name" value="TRIOKINASE_FMN CYCLASE"/>
    <property type="match status" value="1"/>
</dbReference>
<dbReference type="AlphaFoldDB" id="A0A084FV52"/>
<comment type="catalytic activity">
    <reaction evidence="9">
        <text>D-glyceraldehyde + ATP = D-glyceraldehyde 3-phosphate + ADP + H(+)</text>
        <dbReference type="Rhea" id="RHEA:13941"/>
        <dbReference type="ChEBI" id="CHEBI:15378"/>
        <dbReference type="ChEBI" id="CHEBI:17378"/>
        <dbReference type="ChEBI" id="CHEBI:30616"/>
        <dbReference type="ChEBI" id="CHEBI:59776"/>
        <dbReference type="ChEBI" id="CHEBI:456216"/>
        <dbReference type="EC" id="2.7.1.28"/>
    </reaction>
</comment>
<keyword evidence="8" id="KW-0067">ATP-binding</keyword>
<comment type="catalytic activity">
    <reaction evidence="10">
        <text>dihydroxyacetone + ATP = dihydroxyacetone phosphate + ADP + H(+)</text>
        <dbReference type="Rhea" id="RHEA:15773"/>
        <dbReference type="ChEBI" id="CHEBI:15378"/>
        <dbReference type="ChEBI" id="CHEBI:16016"/>
        <dbReference type="ChEBI" id="CHEBI:30616"/>
        <dbReference type="ChEBI" id="CHEBI:57642"/>
        <dbReference type="ChEBI" id="CHEBI:456216"/>
        <dbReference type="EC" id="2.7.1.29"/>
    </reaction>
</comment>
<dbReference type="Pfam" id="PF02734">
    <property type="entry name" value="Dak2"/>
    <property type="match status" value="1"/>
</dbReference>
<comment type="function">
    <text evidence="1">Catalyzes both the phosphorylation of dihydroxyacetone and of glyceraldehyde.</text>
</comment>
<dbReference type="UniPathway" id="UPA00617">
    <property type="reaction ID" value="UER00669"/>
</dbReference>
<protein>
    <submittedName>
        <fullName evidence="13">Dihydroxyacetone kinase</fullName>
        <ecNumber evidence="13">2.7.1.29</ecNumber>
    </submittedName>
</protein>
<dbReference type="GO" id="GO:0004371">
    <property type="term" value="F:glycerone kinase activity"/>
    <property type="evidence" value="ECO:0007669"/>
    <property type="project" value="UniProtKB-EC"/>
</dbReference>
<evidence type="ECO:0000256" key="4">
    <source>
        <dbReference type="ARBA" id="ARBA00022679"/>
    </source>
</evidence>
<evidence type="ECO:0000256" key="1">
    <source>
        <dbReference type="ARBA" id="ARBA00003264"/>
    </source>
</evidence>
<comment type="caution">
    <text evidence="13">The sequence shown here is derived from an EMBL/GenBank/DDBJ whole genome shotgun (WGS) entry which is preliminary data.</text>
</comment>
<dbReference type="FunFam" id="3.40.50.10440:FF:000001">
    <property type="entry name" value="Dihydroxyacetone kinase, DhaK subunit"/>
    <property type="match status" value="1"/>
</dbReference>
<dbReference type="Pfam" id="PF02733">
    <property type="entry name" value="Dak1"/>
    <property type="match status" value="1"/>
</dbReference>
<name>A0A084FV52_PSEDA</name>
<feature type="domain" description="DhaL" evidence="11">
    <location>
        <begin position="373"/>
        <end position="578"/>
    </location>
</feature>
<dbReference type="Gene3D" id="3.40.50.10440">
    <property type="entry name" value="Dihydroxyacetone kinase, domain 1"/>
    <property type="match status" value="1"/>
</dbReference>
<dbReference type="FunFam" id="3.30.1180.20:FF:000001">
    <property type="entry name" value="Dihydroxyacetone kinase 1"/>
    <property type="match status" value="1"/>
</dbReference>
<evidence type="ECO:0000256" key="3">
    <source>
        <dbReference type="ARBA" id="ARBA00008757"/>
    </source>
</evidence>
<dbReference type="InterPro" id="IPR050861">
    <property type="entry name" value="Dihydroxyacetone_Kinase"/>
</dbReference>
<accession>A0A084FV52</accession>
<sequence length="588" mass="60792">MTEKSRTFYEDGQVALESALQGIIALHPGLQLHKSQKGGAGHEPCHAGFVGTNMLDAAVSGAIFASPNAGQIETGLNLIQSSHGVLIIVKNYTGDKLNFTLAAERFGLASGVPTRLVVVADDVAIGRSKAARVGRRGLAGTVLVHKIAGGASADGLGLDDAADLVEFVTRHMGTMGVGLDGCDVPGKASSVRLGPDEVQLGIGIHNEPGSRKLNPKPPPKELVGILLANILSRDDKERNYLESSPLDGNHKVVVLINNLGSLSNLEIAALVGETYTQLTADYGITPTRIYAGTYLSALNGPGFSITIMALPIAHEYTRKILRYLDSPTDAPAWASSIPTSTWSLPRGSGTINSAKDDDSAACLNIPNVPCDMSLFASIIDSIHSKLIAEEPEITRLDTLMGDGDCGTTLLAGIGAISKGLQNGTVEPSSLTHGIMSIAEIVSQSMGGTSGALYAVFFTALSSSLCVQRAGDFPSIVRALDAALKALQGVTAARVGDRTMMDSLIPFVKSLVENSGCECAAALDAAVLAAKEGCKGTASIKSQFGRSTYVSTEDSGDTTGGLVDPGACGVVAIVQGVLEAVKGVNDEAI</sequence>
<keyword evidence="4 13" id="KW-0808">Transferase</keyword>
<dbReference type="Gene3D" id="3.30.1180.20">
    <property type="entry name" value="Dihydroxyacetone kinase, domain 2"/>
    <property type="match status" value="1"/>
</dbReference>
<evidence type="ECO:0000259" key="11">
    <source>
        <dbReference type="PROSITE" id="PS51480"/>
    </source>
</evidence>
<comment type="similarity">
    <text evidence="3">Belongs to the dihydroxyacetone kinase (DAK) family.</text>
</comment>
<feature type="domain" description="DhaK" evidence="12">
    <location>
        <begin position="1"/>
        <end position="333"/>
    </location>
</feature>
<dbReference type="GO" id="GO:0019588">
    <property type="term" value="P:anaerobic glycerol catabolic process"/>
    <property type="evidence" value="ECO:0007669"/>
    <property type="project" value="UniProtKB-UniPathway"/>
</dbReference>
<dbReference type="SMART" id="SM01120">
    <property type="entry name" value="Dak2"/>
    <property type="match status" value="1"/>
</dbReference>
<keyword evidence="5" id="KW-0547">Nucleotide-binding</keyword>
<evidence type="ECO:0000259" key="12">
    <source>
        <dbReference type="PROSITE" id="PS51481"/>
    </source>
</evidence>
<dbReference type="PROSITE" id="PS51480">
    <property type="entry name" value="DHAL"/>
    <property type="match status" value="1"/>
</dbReference>
<keyword evidence="6 13" id="KW-0418">Kinase</keyword>
<comment type="pathway">
    <text evidence="2">Polyol metabolism; glycerol fermentation; glycerone phosphate from glycerol (oxidative route): step 2/2.</text>
</comment>
<keyword evidence="7" id="KW-0319">Glycerol metabolism</keyword>
<organism evidence="13 14">
    <name type="scientific">Pseudallescheria apiosperma</name>
    <name type="common">Scedosporium apiospermum</name>
    <dbReference type="NCBI Taxonomy" id="563466"/>
    <lineage>
        <taxon>Eukaryota</taxon>
        <taxon>Fungi</taxon>
        <taxon>Dikarya</taxon>
        <taxon>Ascomycota</taxon>
        <taxon>Pezizomycotina</taxon>
        <taxon>Sordariomycetes</taxon>
        <taxon>Hypocreomycetidae</taxon>
        <taxon>Microascales</taxon>
        <taxon>Microascaceae</taxon>
        <taxon>Scedosporium</taxon>
    </lineage>
</organism>
<dbReference type="OrthoDB" id="1724672at2759"/>
<dbReference type="KEGG" id="sapo:SAPIO_CDS10316"/>
<dbReference type="SUPFAM" id="SSF101473">
    <property type="entry name" value="DhaL-like"/>
    <property type="match status" value="1"/>
</dbReference>
<dbReference type="InterPro" id="IPR036117">
    <property type="entry name" value="DhaL_dom_sf"/>
</dbReference>
<evidence type="ECO:0000256" key="2">
    <source>
        <dbReference type="ARBA" id="ARBA00004778"/>
    </source>
</evidence>
<dbReference type="GeneID" id="27719500"/>
<dbReference type="FunFam" id="1.25.40.340:FF:000002">
    <property type="entry name" value="Dihydroxyacetone kinase, L subunit"/>
    <property type="match status" value="1"/>
</dbReference>
<dbReference type="GO" id="GO:0005524">
    <property type="term" value="F:ATP binding"/>
    <property type="evidence" value="ECO:0007669"/>
    <property type="project" value="UniProtKB-KW"/>
</dbReference>
<keyword evidence="14" id="KW-1185">Reference proteome</keyword>
<gene>
    <name evidence="13" type="ORF">SAPIO_CDS10316</name>
</gene>
<reference evidence="13 14" key="1">
    <citation type="journal article" date="2014" name="Genome Announc.">
        <title>Draft genome sequence of the pathogenic fungus Scedosporium apiospermum.</title>
        <authorList>
            <person name="Vandeputte P."/>
            <person name="Ghamrawi S."/>
            <person name="Rechenmann M."/>
            <person name="Iltis A."/>
            <person name="Giraud S."/>
            <person name="Fleury M."/>
            <person name="Thornton C."/>
            <person name="Delhaes L."/>
            <person name="Meyer W."/>
            <person name="Papon N."/>
            <person name="Bouchara J.P."/>
        </authorList>
    </citation>
    <scope>NUCLEOTIDE SEQUENCE [LARGE SCALE GENOMIC DNA]</scope>
    <source>
        <strain evidence="13 14">IHEM 14462</strain>
    </source>
</reference>
<evidence type="ECO:0000256" key="8">
    <source>
        <dbReference type="ARBA" id="ARBA00022840"/>
    </source>
</evidence>
<dbReference type="SUPFAM" id="SSF82549">
    <property type="entry name" value="DAK1/DegV-like"/>
    <property type="match status" value="1"/>
</dbReference>
<evidence type="ECO:0000256" key="5">
    <source>
        <dbReference type="ARBA" id="ARBA00022741"/>
    </source>
</evidence>
<dbReference type="RefSeq" id="XP_016638763.1">
    <property type="nucleotide sequence ID" value="XM_016783922.1"/>
</dbReference>
<proteinExistence type="inferred from homology"/>
<dbReference type="PROSITE" id="PS51481">
    <property type="entry name" value="DHAK"/>
    <property type="match status" value="1"/>
</dbReference>
<dbReference type="EC" id="2.7.1.29" evidence="13"/>
<evidence type="ECO:0000256" key="9">
    <source>
        <dbReference type="ARBA" id="ARBA00047974"/>
    </source>
</evidence>
<dbReference type="EMBL" id="JOWA01000165">
    <property type="protein sequence ID" value="KEZ38964.1"/>
    <property type="molecule type" value="Genomic_DNA"/>
</dbReference>
<dbReference type="InterPro" id="IPR004007">
    <property type="entry name" value="DhaL_dom"/>
</dbReference>
<dbReference type="GO" id="GO:0005829">
    <property type="term" value="C:cytosol"/>
    <property type="evidence" value="ECO:0007669"/>
    <property type="project" value="TreeGrafter"/>
</dbReference>
<evidence type="ECO:0000256" key="7">
    <source>
        <dbReference type="ARBA" id="ARBA00022798"/>
    </source>
</evidence>
<evidence type="ECO:0000313" key="13">
    <source>
        <dbReference type="EMBL" id="KEZ38964.1"/>
    </source>
</evidence>
<dbReference type="GO" id="GO:0050354">
    <property type="term" value="F:triokinase activity"/>
    <property type="evidence" value="ECO:0007669"/>
    <property type="project" value="UniProtKB-EC"/>
</dbReference>
<evidence type="ECO:0000256" key="6">
    <source>
        <dbReference type="ARBA" id="ARBA00022777"/>
    </source>
</evidence>
<dbReference type="PANTHER" id="PTHR28629">
    <property type="entry name" value="TRIOKINASE/FMN CYCLASE"/>
    <property type="match status" value="1"/>
</dbReference>
<dbReference type="Gene3D" id="1.25.40.340">
    <property type="match status" value="1"/>
</dbReference>
<dbReference type="InterPro" id="IPR004006">
    <property type="entry name" value="DhaK_dom"/>
</dbReference>
<dbReference type="Proteomes" id="UP000028545">
    <property type="component" value="Unassembled WGS sequence"/>
</dbReference>